<sequence>MEGKGKSGEYRCNHCDRALLDKAYRLDASLNARTGTSASLSMSSQKATLNHLQMIHTWRVTPPHQEALRHWVIHHLGDWGRKLRRGRWRRDKHHTQSTTRRGDQPATIFHAWKVRTVMKPQSTSRLLRGSWPRQVRHSFHWQFGHGHCQASIKHSCLSGEDIDFQNEIKNR</sequence>
<dbReference type="EMBL" id="RWGY01000029">
    <property type="protein sequence ID" value="TVU19246.1"/>
    <property type="molecule type" value="Genomic_DNA"/>
</dbReference>
<protein>
    <submittedName>
        <fullName evidence="1">Uncharacterized protein</fullName>
    </submittedName>
</protein>
<accession>A0A5J9U6P7</accession>
<keyword evidence="2" id="KW-1185">Reference proteome</keyword>
<dbReference type="Proteomes" id="UP000324897">
    <property type="component" value="Chromosome 7"/>
</dbReference>
<reference evidence="1 2" key="1">
    <citation type="journal article" date="2019" name="Sci. Rep.">
        <title>A high-quality genome of Eragrostis curvula grass provides insights into Poaceae evolution and supports new strategies to enhance forage quality.</title>
        <authorList>
            <person name="Carballo J."/>
            <person name="Santos B.A.C.M."/>
            <person name="Zappacosta D."/>
            <person name="Garbus I."/>
            <person name="Selva J.P."/>
            <person name="Gallo C.A."/>
            <person name="Diaz A."/>
            <person name="Albertini E."/>
            <person name="Caccamo M."/>
            <person name="Echenique V."/>
        </authorList>
    </citation>
    <scope>NUCLEOTIDE SEQUENCE [LARGE SCALE GENOMIC DNA]</scope>
    <source>
        <strain evidence="2">cv. Victoria</strain>
        <tissue evidence="1">Leaf</tissue>
    </source>
</reference>
<organism evidence="1 2">
    <name type="scientific">Eragrostis curvula</name>
    <name type="common">weeping love grass</name>
    <dbReference type="NCBI Taxonomy" id="38414"/>
    <lineage>
        <taxon>Eukaryota</taxon>
        <taxon>Viridiplantae</taxon>
        <taxon>Streptophyta</taxon>
        <taxon>Embryophyta</taxon>
        <taxon>Tracheophyta</taxon>
        <taxon>Spermatophyta</taxon>
        <taxon>Magnoliopsida</taxon>
        <taxon>Liliopsida</taxon>
        <taxon>Poales</taxon>
        <taxon>Poaceae</taxon>
        <taxon>PACMAD clade</taxon>
        <taxon>Chloridoideae</taxon>
        <taxon>Eragrostideae</taxon>
        <taxon>Eragrostidinae</taxon>
        <taxon>Eragrostis</taxon>
    </lineage>
</organism>
<dbReference type="Gramene" id="TVU19246">
    <property type="protein sequence ID" value="TVU19246"/>
    <property type="gene ID" value="EJB05_35385"/>
</dbReference>
<gene>
    <name evidence="1" type="ORF">EJB05_35385</name>
</gene>
<proteinExistence type="predicted"/>
<comment type="caution">
    <text evidence="1">The sequence shown here is derived from an EMBL/GenBank/DDBJ whole genome shotgun (WGS) entry which is preliminary data.</text>
</comment>
<evidence type="ECO:0000313" key="2">
    <source>
        <dbReference type="Proteomes" id="UP000324897"/>
    </source>
</evidence>
<evidence type="ECO:0000313" key="1">
    <source>
        <dbReference type="EMBL" id="TVU19246.1"/>
    </source>
</evidence>
<name>A0A5J9U6P7_9POAL</name>
<dbReference type="AlphaFoldDB" id="A0A5J9U6P7"/>